<dbReference type="SUPFAM" id="SSF50978">
    <property type="entry name" value="WD40 repeat-like"/>
    <property type="match status" value="1"/>
</dbReference>
<dbReference type="KEGG" id="dci:103521560"/>
<protein>
    <submittedName>
        <fullName evidence="2">Uncharacterized protein LOC103521560</fullName>
    </submittedName>
</protein>
<dbReference type="Gene3D" id="2.130.10.10">
    <property type="entry name" value="YVTN repeat-like/Quinoprotein amine dehydrogenase"/>
    <property type="match status" value="1"/>
</dbReference>
<reference evidence="2" key="1">
    <citation type="submission" date="2025-08" db="UniProtKB">
        <authorList>
            <consortium name="RefSeq"/>
        </authorList>
    </citation>
    <scope>IDENTIFICATION</scope>
</reference>
<dbReference type="RefSeq" id="XP_008484893.1">
    <property type="nucleotide sequence ID" value="XM_008486671.1"/>
</dbReference>
<evidence type="ECO:0000313" key="2">
    <source>
        <dbReference type="RefSeq" id="XP_008484893.1"/>
    </source>
</evidence>
<keyword evidence="1" id="KW-1185">Reference proteome</keyword>
<feature type="non-terminal residue" evidence="2">
    <location>
        <position position="1"/>
    </location>
</feature>
<dbReference type="InterPro" id="IPR036322">
    <property type="entry name" value="WD40_repeat_dom_sf"/>
</dbReference>
<proteinExistence type="predicted"/>
<dbReference type="GeneID" id="103521560"/>
<evidence type="ECO:0000313" key="1">
    <source>
        <dbReference type="Proteomes" id="UP000079169"/>
    </source>
</evidence>
<sequence length="121" mass="13405">CRDGVHTVTVSPRSRFPTTHQILTRPDVSFVTDLSISPQSLHMATVSILSPSVHIWDLADLRVIHLIKLFSAPNYSVRWSPSGLHLAVATTGVSFKFYNLLDSSCNKWTLPPRTGPIRGPD</sequence>
<gene>
    <name evidence="2" type="primary">LOC103521560</name>
</gene>
<dbReference type="InterPro" id="IPR015943">
    <property type="entry name" value="WD40/YVTN_repeat-like_dom_sf"/>
</dbReference>
<accession>A0A1S3DMM2</accession>
<name>A0A1S3DMM2_DIACI</name>
<dbReference type="AlphaFoldDB" id="A0A1S3DMM2"/>
<organism evidence="1 2">
    <name type="scientific">Diaphorina citri</name>
    <name type="common">Asian citrus psyllid</name>
    <dbReference type="NCBI Taxonomy" id="121845"/>
    <lineage>
        <taxon>Eukaryota</taxon>
        <taxon>Metazoa</taxon>
        <taxon>Ecdysozoa</taxon>
        <taxon>Arthropoda</taxon>
        <taxon>Hexapoda</taxon>
        <taxon>Insecta</taxon>
        <taxon>Pterygota</taxon>
        <taxon>Neoptera</taxon>
        <taxon>Paraneoptera</taxon>
        <taxon>Hemiptera</taxon>
        <taxon>Sternorrhyncha</taxon>
        <taxon>Psylloidea</taxon>
        <taxon>Psyllidae</taxon>
        <taxon>Diaphorininae</taxon>
        <taxon>Diaphorina</taxon>
    </lineage>
</organism>
<dbReference type="PaxDb" id="121845-A0A1S3DMM2"/>
<dbReference type="Proteomes" id="UP000079169">
    <property type="component" value="Unplaced"/>
</dbReference>